<name>A0AAN9USI5_9PEZI</name>
<evidence type="ECO:0000313" key="2">
    <source>
        <dbReference type="EMBL" id="KAK7754380.1"/>
    </source>
</evidence>
<dbReference type="InterPro" id="IPR012132">
    <property type="entry name" value="GMC_OxRdtase"/>
</dbReference>
<gene>
    <name evidence="2" type="ORF">SLS62_003673</name>
</gene>
<sequence>MRWLGSSERRVAALAQQVVPVDPDSAASAPYAGPVPEKFVSFGGMLSQPLSRGSVHIQSRNPTTPPAIDPRYLSHPVDVEVFARHMRHLDATVASSPAFTDTAHGILKEPRRRRDPAASHLADLDAARRYVRTSAISMWHPGGTCAVPLISTANLQATVYAFAERAADLIKEDYGLV</sequence>
<evidence type="ECO:0000259" key="1">
    <source>
        <dbReference type="Pfam" id="PF05199"/>
    </source>
</evidence>
<keyword evidence="3" id="KW-1185">Reference proteome</keyword>
<dbReference type="GO" id="GO:0016614">
    <property type="term" value="F:oxidoreductase activity, acting on CH-OH group of donors"/>
    <property type="evidence" value="ECO:0007669"/>
    <property type="project" value="InterPro"/>
</dbReference>
<dbReference type="PANTHER" id="PTHR11552:SF210">
    <property type="entry name" value="GLUCOSE-METHANOL-CHOLINE OXIDOREDUCTASE N-TERMINAL DOMAIN-CONTAINING PROTEIN-RELATED"/>
    <property type="match status" value="1"/>
</dbReference>
<dbReference type="SUPFAM" id="SSF54373">
    <property type="entry name" value="FAD-linked reductases, C-terminal domain"/>
    <property type="match status" value="1"/>
</dbReference>
<comment type="caution">
    <text evidence="2">The sequence shown here is derived from an EMBL/GenBank/DDBJ whole genome shotgun (WGS) entry which is preliminary data.</text>
</comment>
<accession>A0AAN9USI5</accession>
<organism evidence="2 3">
    <name type="scientific">Diatrype stigma</name>
    <dbReference type="NCBI Taxonomy" id="117547"/>
    <lineage>
        <taxon>Eukaryota</taxon>
        <taxon>Fungi</taxon>
        <taxon>Dikarya</taxon>
        <taxon>Ascomycota</taxon>
        <taxon>Pezizomycotina</taxon>
        <taxon>Sordariomycetes</taxon>
        <taxon>Xylariomycetidae</taxon>
        <taxon>Xylariales</taxon>
        <taxon>Diatrypaceae</taxon>
        <taxon>Diatrype</taxon>
    </lineage>
</organism>
<feature type="domain" description="Glucose-methanol-choline oxidoreductase C-terminal" evidence="1">
    <location>
        <begin position="49"/>
        <end position="146"/>
    </location>
</feature>
<dbReference type="InterPro" id="IPR007867">
    <property type="entry name" value="GMC_OxRtase_C"/>
</dbReference>
<proteinExistence type="predicted"/>
<protein>
    <recommendedName>
        <fullName evidence="1">Glucose-methanol-choline oxidoreductase C-terminal domain-containing protein</fullName>
    </recommendedName>
</protein>
<dbReference type="Gene3D" id="3.30.560.10">
    <property type="entry name" value="Glucose Oxidase, domain 3"/>
    <property type="match status" value="1"/>
</dbReference>
<reference evidence="2 3" key="1">
    <citation type="submission" date="2024-02" db="EMBL/GenBank/DDBJ databases">
        <title>De novo assembly and annotation of 12 fungi associated with fruit tree decline syndrome in Ontario, Canada.</title>
        <authorList>
            <person name="Sulman M."/>
            <person name="Ellouze W."/>
            <person name="Ilyukhin E."/>
        </authorList>
    </citation>
    <scope>NUCLEOTIDE SEQUENCE [LARGE SCALE GENOMIC DNA]</scope>
    <source>
        <strain evidence="2 3">M11/M66-122</strain>
    </source>
</reference>
<dbReference type="PANTHER" id="PTHR11552">
    <property type="entry name" value="GLUCOSE-METHANOL-CHOLINE GMC OXIDOREDUCTASE"/>
    <property type="match status" value="1"/>
</dbReference>
<dbReference type="Proteomes" id="UP001320420">
    <property type="component" value="Unassembled WGS sequence"/>
</dbReference>
<dbReference type="Pfam" id="PF05199">
    <property type="entry name" value="GMC_oxred_C"/>
    <property type="match status" value="1"/>
</dbReference>
<dbReference type="GO" id="GO:0050660">
    <property type="term" value="F:flavin adenine dinucleotide binding"/>
    <property type="evidence" value="ECO:0007669"/>
    <property type="project" value="InterPro"/>
</dbReference>
<dbReference type="AlphaFoldDB" id="A0AAN9USI5"/>
<dbReference type="EMBL" id="JAKJXP020000021">
    <property type="protein sequence ID" value="KAK7754380.1"/>
    <property type="molecule type" value="Genomic_DNA"/>
</dbReference>
<evidence type="ECO:0000313" key="3">
    <source>
        <dbReference type="Proteomes" id="UP001320420"/>
    </source>
</evidence>